<dbReference type="PhylomeDB" id="A0A0G4GKJ6"/>
<dbReference type="Gene3D" id="1.10.510.10">
    <property type="entry name" value="Transferase(Phosphotransferase) domain 1"/>
    <property type="match status" value="1"/>
</dbReference>
<dbReference type="VEuPathDB" id="CryptoDB:Vbra_18107"/>
<name>A0A0G4GKJ6_VITBC</name>
<dbReference type="EMBL" id="CDMY01000698">
    <property type="protein sequence ID" value="CEM30518.1"/>
    <property type="molecule type" value="Genomic_DNA"/>
</dbReference>
<dbReference type="PANTHER" id="PTHR24346:SF30">
    <property type="entry name" value="MATERNAL EMBRYONIC LEUCINE ZIPPER KINASE"/>
    <property type="match status" value="1"/>
</dbReference>
<keyword evidence="2" id="KW-0067">ATP-binding</keyword>
<evidence type="ECO:0000256" key="3">
    <source>
        <dbReference type="SAM" id="MobiDB-lite"/>
    </source>
</evidence>
<evidence type="ECO:0000256" key="1">
    <source>
        <dbReference type="ARBA" id="ARBA00022741"/>
    </source>
</evidence>
<dbReference type="InterPro" id="IPR000719">
    <property type="entry name" value="Prot_kinase_dom"/>
</dbReference>
<dbReference type="GO" id="GO:0005737">
    <property type="term" value="C:cytoplasm"/>
    <property type="evidence" value="ECO:0007669"/>
    <property type="project" value="TreeGrafter"/>
</dbReference>
<keyword evidence="6" id="KW-1185">Reference proteome</keyword>
<dbReference type="InParanoid" id="A0A0G4GKJ6"/>
<dbReference type="AlphaFoldDB" id="A0A0G4GKJ6"/>
<evidence type="ECO:0000256" key="2">
    <source>
        <dbReference type="ARBA" id="ARBA00022840"/>
    </source>
</evidence>
<evidence type="ECO:0000259" key="4">
    <source>
        <dbReference type="PROSITE" id="PS50011"/>
    </source>
</evidence>
<gene>
    <name evidence="5" type="ORF">Vbra_18107</name>
</gene>
<dbReference type="Pfam" id="PF00069">
    <property type="entry name" value="Pkinase"/>
    <property type="match status" value="1"/>
</dbReference>
<evidence type="ECO:0000313" key="5">
    <source>
        <dbReference type="EMBL" id="CEM30518.1"/>
    </source>
</evidence>
<dbReference type="GO" id="GO:0005524">
    <property type="term" value="F:ATP binding"/>
    <property type="evidence" value="ECO:0007669"/>
    <property type="project" value="UniProtKB-KW"/>
</dbReference>
<dbReference type="STRING" id="1169540.A0A0G4GKJ6"/>
<dbReference type="SMART" id="SM00220">
    <property type="entry name" value="S_TKc"/>
    <property type="match status" value="1"/>
</dbReference>
<accession>A0A0G4GKJ6</accession>
<dbReference type="GO" id="GO:0004674">
    <property type="term" value="F:protein serine/threonine kinase activity"/>
    <property type="evidence" value="ECO:0007669"/>
    <property type="project" value="TreeGrafter"/>
</dbReference>
<feature type="domain" description="Protein kinase" evidence="4">
    <location>
        <begin position="53"/>
        <end position="324"/>
    </location>
</feature>
<sequence>MACICRHLYSRPSPRFRHWCSRVPPPSDRPEAVEQLDMTWGFNHVGHFPDDHLERLRAVSVGDIAVVNLARNKATGEVVAVRTRANRDLVEAGGDGSDWMPRLQREIRALEAAKDIDGVVDLKRVYHMGQVSHMEFELLPGGNMLERLATRHVDTLGRSALTEEQARAWLRPVIDAYAKLLAKGIWHGDEHLNNVVFDADDNPKLIDFELAQFFAARVCQGGGLLNAGPQPRGVLYYKSPEAATPCALFDPDKSTVFSLGQMLRVLLEFGHDPATRDLHQPPPKPSPFYRTDLSADVRDLIESMTAADPRMRPSIAQVLTHHWFAPSGQWTLPSAQTPSHPHPDTTSTRAAPSQQHVPAARRTPSTPLPPPPTHVPMRASTAVIKTAV</sequence>
<reference evidence="5 6" key="1">
    <citation type="submission" date="2014-11" db="EMBL/GenBank/DDBJ databases">
        <authorList>
            <person name="Zhu J."/>
            <person name="Qi W."/>
            <person name="Song R."/>
        </authorList>
    </citation>
    <scope>NUCLEOTIDE SEQUENCE [LARGE SCALE GENOMIC DNA]</scope>
</reference>
<dbReference type="InterPro" id="IPR011009">
    <property type="entry name" value="Kinase-like_dom_sf"/>
</dbReference>
<organism evidence="5 6">
    <name type="scientific">Vitrella brassicaformis (strain CCMP3155)</name>
    <dbReference type="NCBI Taxonomy" id="1169540"/>
    <lineage>
        <taxon>Eukaryota</taxon>
        <taxon>Sar</taxon>
        <taxon>Alveolata</taxon>
        <taxon>Colpodellida</taxon>
        <taxon>Vitrellaceae</taxon>
        <taxon>Vitrella</taxon>
    </lineage>
</organism>
<feature type="region of interest" description="Disordered" evidence="3">
    <location>
        <begin position="329"/>
        <end position="380"/>
    </location>
</feature>
<protein>
    <recommendedName>
        <fullName evidence="4">Protein kinase domain-containing protein</fullName>
    </recommendedName>
</protein>
<dbReference type="OrthoDB" id="4062651at2759"/>
<dbReference type="PROSITE" id="PS50011">
    <property type="entry name" value="PROTEIN_KINASE_DOM"/>
    <property type="match status" value="1"/>
</dbReference>
<dbReference type="SUPFAM" id="SSF56112">
    <property type="entry name" value="Protein kinase-like (PK-like)"/>
    <property type="match status" value="1"/>
</dbReference>
<proteinExistence type="predicted"/>
<keyword evidence="1" id="KW-0547">Nucleotide-binding</keyword>
<dbReference type="PANTHER" id="PTHR24346">
    <property type="entry name" value="MAP/MICROTUBULE AFFINITY-REGULATING KINASE"/>
    <property type="match status" value="1"/>
</dbReference>
<dbReference type="GO" id="GO:0035556">
    <property type="term" value="P:intracellular signal transduction"/>
    <property type="evidence" value="ECO:0007669"/>
    <property type="project" value="TreeGrafter"/>
</dbReference>
<dbReference type="Proteomes" id="UP000041254">
    <property type="component" value="Unassembled WGS sequence"/>
</dbReference>
<evidence type="ECO:0000313" key="6">
    <source>
        <dbReference type="Proteomes" id="UP000041254"/>
    </source>
</evidence>